<organism evidence="9 10">
    <name type="scientific">Thioclava pacifica DSM 10166</name>
    <dbReference type="NCBI Taxonomy" id="1353537"/>
    <lineage>
        <taxon>Bacteria</taxon>
        <taxon>Pseudomonadati</taxon>
        <taxon>Pseudomonadota</taxon>
        <taxon>Alphaproteobacteria</taxon>
        <taxon>Rhodobacterales</taxon>
        <taxon>Paracoccaceae</taxon>
        <taxon>Thioclava</taxon>
    </lineage>
</organism>
<dbReference type="GO" id="GO:0005886">
    <property type="term" value="C:plasma membrane"/>
    <property type="evidence" value="ECO:0007669"/>
    <property type="project" value="UniProtKB-SubCell"/>
</dbReference>
<dbReference type="EMBL" id="AUND01000001">
    <property type="protein sequence ID" value="KEO56357.1"/>
    <property type="molecule type" value="Genomic_DNA"/>
</dbReference>
<feature type="transmembrane region" description="Helical" evidence="8">
    <location>
        <begin position="73"/>
        <end position="91"/>
    </location>
</feature>
<evidence type="ECO:0000313" key="10">
    <source>
        <dbReference type="Proteomes" id="UP000027432"/>
    </source>
</evidence>
<feature type="transmembrane region" description="Helical" evidence="8">
    <location>
        <begin position="416"/>
        <end position="440"/>
    </location>
</feature>
<evidence type="ECO:0000256" key="5">
    <source>
        <dbReference type="ARBA" id="ARBA00022989"/>
    </source>
</evidence>
<keyword evidence="3" id="KW-1003">Cell membrane</keyword>
<keyword evidence="10" id="KW-1185">Reference proteome</keyword>
<evidence type="ECO:0000256" key="4">
    <source>
        <dbReference type="ARBA" id="ARBA00022692"/>
    </source>
</evidence>
<feature type="transmembrane region" description="Helical" evidence="8">
    <location>
        <begin position="12"/>
        <end position="34"/>
    </location>
</feature>
<feature type="transmembrane region" description="Helical" evidence="8">
    <location>
        <begin position="481"/>
        <end position="500"/>
    </location>
</feature>
<evidence type="ECO:0000256" key="7">
    <source>
        <dbReference type="ARBA" id="ARBA00023136"/>
    </source>
</evidence>
<evidence type="ECO:0000313" key="9">
    <source>
        <dbReference type="EMBL" id="KEO56357.1"/>
    </source>
</evidence>
<keyword evidence="7 8" id="KW-0472">Membrane</keyword>
<evidence type="ECO:0000256" key="2">
    <source>
        <dbReference type="ARBA" id="ARBA00022448"/>
    </source>
</evidence>
<comment type="caution">
    <text evidence="9">The sequence shown here is derived from an EMBL/GenBank/DDBJ whole genome shotgun (WGS) entry which is preliminary data.</text>
</comment>
<feature type="transmembrane region" description="Helical" evidence="8">
    <location>
        <begin position="130"/>
        <end position="152"/>
    </location>
</feature>
<keyword evidence="2" id="KW-0813">Transport</keyword>
<evidence type="ECO:0000256" key="8">
    <source>
        <dbReference type="SAM" id="Phobius"/>
    </source>
</evidence>
<dbReference type="GO" id="GO:0030001">
    <property type="term" value="P:metal ion transport"/>
    <property type="evidence" value="ECO:0007669"/>
    <property type="project" value="UniProtKB-ARBA"/>
</dbReference>
<dbReference type="InterPro" id="IPR003445">
    <property type="entry name" value="Cat_transpt"/>
</dbReference>
<dbReference type="OrthoDB" id="7818483at2"/>
<proteinExistence type="predicted"/>
<feature type="transmembrane region" description="Helical" evidence="8">
    <location>
        <begin position="285"/>
        <end position="304"/>
    </location>
</feature>
<dbReference type="GO" id="GO:0008324">
    <property type="term" value="F:monoatomic cation transmembrane transporter activity"/>
    <property type="evidence" value="ECO:0007669"/>
    <property type="project" value="InterPro"/>
</dbReference>
<gene>
    <name evidence="9" type="ORF">TP2_02185</name>
</gene>
<evidence type="ECO:0000256" key="1">
    <source>
        <dbReference type="ARBA" id="ARBA00004651"/>
    </source>
</evidence>
<dbReference type="RefSeq" id="WP_038072810.1">
    <property type="nucleotide sequence ID" value="NZ_AUND01000001.1"/>
</dbReference>
<dbReference type="PANTHER" id="PTHR32024">
    <property type="entry name" value="TRK SYSTEM POTASSIUM UPTAKE PROTEIN TRKG-RELATED"/>
    <property type="match status" value="1"/>
</dbReference>
<feature type="transmembrane region" description="Helical" evidence="8">
    <location>
        <begin position="191"/>
        <end position="212"/>
    </location>
</feature>
<protein>
    <recommendedName>
        <fullName evidence="11">Potassium transporter TrkH</fullName>
    </recommendedName>
</protein>
<dbReference type="PANTHER" id="PTHR32024:SF3">
    <property type="entry name" value="TRK SYSTEM POTASSIUM UPTAKE PROTEIN"/>
    <property type="match status" value="1"/>
</dbReference>
<sequence>MERAIRALPLPILLMGATALAMYLPATHALITHHHHTARAFFYSGTLFLFLTALVALANAANPRPRRAGRASLLTMLGAFTILPAMLAVPFDVAVPDTSFFNSWWEMVSSFTTTGGTLYEPDRLIGSVHLWRGLVAWMGGFFILVMAIAVLAPMRLGGFEVFFSGGPSGAPSAAAPAADGGAETSERIAHYAVTIAPIYTGLTILLWVLLLMAGDEPLVALIHAMSTLSTSGISPVGGMQGTGSGLSGEALIFVFLLPALSRRLWPGGGELRASERLGNDPELRLAGALVLIVPAFLFLRHWIAALEVRMPADFGAIFNSIWGSLFTSLSFLTTTGFESSAWHDARDWSGLSTPGLILAGLAIIGGGVATTAGGVRLLRVYALLRHGERELDKLIYPNSIAGGGSMARRLRREGAYISWIFFMLFAISIAAVMMAVSLFGLSFEPASILTIAALSNTGPLAGIAADVPLSWAHLSDPIKAIFALAMVLGRLETLAIIALFNPEFWRG</sequence>
<dbReference type="STRING" id="1353537.TP2_02185"/>
<feature type="transmembrane region" description="Helical" evidence="8">
    <location>
        <begin position="357"/>
        <end position="378"/>
    </location>
</feature>
<accession>A0A074K457</accession>
<keyword evidence="4 8" id="KW-0812">Transmembrane</keyword>
<name>A0A074K457_9RHOB</name>
<evidence type="ECO:0008006" key="11">
    <source>
        <dbReference type="Google" id="ProtNLM"/>
    </source>
</evidence>
<keyword evidence="6" id="KW-0406">Ion transport</keyword>
<feature type="transmembrane region" description="Helical" evidence="8">
    <location>
        <begin position="40"/>
        <end position="61"/>
    </location>
</feature>
<evidence type="ECO:0000256" key="6">
    <source>
        <dbReference type="ARBA" id="ARBA00023065"/>
    </source>
</evidence>
<dbReference type="AlphaFoldDB" id="A0A074K457"/>
<evidence type="ECO:0000256" key="3">
    <source>
        <dbReference type="ARBA" id="ARBA00022475"/>
    </source>
</evidence>
<reference evidence="9 10" key="1">
    <citation type="submission" date="2013-07" db="EMBL/GenBank/DDBJ databases">
        <title>Thioclava pacifica DSM 10166 Genome Sequencing.</title>
        <authorList>
            <person name="Lai Q."/>
            <person name="Shao Z."/>
        </authorList>
    </citation>
    <scope>NUCLEOTIDE SEQUENCE [LARGE SCALE GENOMIC DNA]</scope>
    <source>
        <strain evidence="9 10">DSM 10166</strain>
    </source>
</reference>
<dbReference type="Pfam" id="PF02386">
    <property type="entry name" value="TrkH"/>
    <property type="match status" value="1"/>
</dbReference>
<dbReference type="Proteomes" id="UP000027432">
    <property type="component" value="Unassembled WGS sequence"/>
</dbReference>
<comment type="subcellular location">
    <subcellularLocation>
        <location evidence="1">Cell membrane</location>
        <topology evidence="1">Multi-pass membrane protein</topology>
    </subcellularLocation>
</comment>
<feature type="transmembrane region" description="Helical" evidence="8">
    <location>
        <begin position="316"/>
        <end position="337"/>
    </location>
</feature>
<keyword evidence="5 8" id="KW-1133">Transmembrane helix</keyword>
<dbReference type="eggNOG" id="COG0168">
    <property type="taxonomic scope" value="Bacteria"/>
</dbReference>